<evidence type="ECO:0000256" key="9">
    <source>
        <dbReference type="ARBA" id="ARBA00023157"/>
    </source>
</evidence>
<evidence type="ECO:0000313" key="12">
    <source>
        <dbReference type="Proteomes" id="UP000081671"/>
    </source>
</evidence>
<comment type="similarity">
    <text evidence="3 10">Belongs to the beta-defensin family.</text>
</comment>
<keyword evidence="8 10" id="KW-0044">Antibiotic</keyword>
<dbReference type="Proteomes" id="UP000081671">
    <property type="component" value="Unplaced"/>
</dbReference>
<evidence type="ECO:0000256" key="4">
    <source>
        <dbReference type="ARBA" id="ARBA00022525"/>
    </source>
</evidence>
<dbReference type="PANTHER" id="PTHR15001">
    <property type="entry name" value="BETA-DEFENSIN 123-RELATED"/>
    <property type="match status" value="1"/>
</dbReference>
<keyword evidence="9" id="KW-1015">Disulfide bond</keyword>
<dbReference type="RefSeq" id="XP_012866118.1">
    <property type="nucleotide sequence ID" value="XM_013010664.1"/>
</dbReference>
<dbReference type="GO" id="GO:0042742">
    <property type="term" value="P:defense response to bacterium"/>
    <property type="evidence" value="ECO:0007669"/>
    <property type="project" value="UniProtKB-UniRule"/>
</dbReference>
<dbReference type="InterPro" id="IPR050544">
    <property type="entry name" value="Beta-defensin"/>
</dbReference>
<dbReference type="STRING" id="10020.ENSDORP00000027582"/>
<evidence type="ECO:0000313" key="13">
    <source>
        <dbReference type="RefSeq" id="XP_012866118.1"/>
    </source>
</evidence>
<dbReference type="CTD" id="245936"/>
<dbReference type="PANTHER" id="PTHR15001:SF3">
    <property type="entry name" value="BETA-DEFENSIN 123"/>
    <property type="match status" value="1"/>
</dbReference>
<feature type="chain" id="PRO_5010008209" description="Beta-defensin" evidence="10">
    <location>
        <begin position="23"/>
        <end position="81"/>
    </location>
</feature>
<accession>A0A1S3EP07</accession>
<comment type="function">
    <text evidence="1 10">Has antibacterial activity.</text>
</comment>
<evidence type="ECO:0000256" key="1">
    <source>
        <dbReference type="ARBA" id="ARBA00002878"/>
    </source>
</evidence>
<sequence length="81" mass="9079">MKLLLLTLAVLLLLAQLTPGDAQRCWSSYGKCHRRCSPKDKVYVYCSNGKVCCVKPKYQVKERPWLISVPGTPMPGGNRRG</sequence>
<dbReference type="InterPro" id="IPR025933">
    <property type="entry name" value="Beta_defensin_dom"/>
</dbReference>
<reference evidence="13" key="1">
    <citation type="submission" date="2025-08" db="UniProtKB">
        <authorList>
            <consortium name="RefSeq"/>
        </authorList>
    </citation>
    <scope>IDENTIFICATION</scope>
    <source>
        <tissue evidence="13">Kidney</tissue>
    </source>
</reference>
<keyword evidence="12" id="KW-1185">Reference proteome</keyword>
<organism evidence="12 13">
    <name type="scientific">Dipodomys ordii</name>
    <name type="common">Ord's kangaroo rat</name>
    <dbReference type="NCBI Taxonomy" id="10020"/>
    <lineage>
        <taxon>Eukaryota</taxon>
        <taxon>Metazoa</taxon>
        <taxon>Chordata</taxon>
        <taxon>Craniata</taxon>
        <taxon>Vertebrata</taxon>
        <taxon>Euteleostomi</taxon>
        <taxon>Mammalia</taxon>
        <taxon>Eutheria</taxon>
        <taxon>Euarchontoglires</taxon>
        <taxon>Glires</taxon>
        <taxon>Rodentia</taxon>
        <taxon>Castorimorpha</taxon>
        <taxon>Heteromyidae</taxon>
        <taxon>Dipodomyinae</taxon>
        <taxon>Dipodomys</taxon>
    </lineage>
</organism>
<keyword evidence="4 10" id="KW-0964">Secreted</keyword>
<keyword evidence="6 10" id="KW-0732">Signal</keyword>
<dbReference type="AlphaFoldDB" id="A0A1S3EP07"/>
<dbReference type="FunCoup" id="A0A1S3EP07">
    <property type="interactions" value="1"/>
</dbReference>
<dbReference type="OrthoDB" id="9827959at2759"/>
<name>A0A1S3EP07_DIPOR</name>
<dbReference type="Pfam" id="PF13841">
    <property type="entry name" value="Defensin_beta_2"/>
    <property type="match status" value="1"/>
</dbReference>
<evidence type="ECO:0000256" key="8">
    <source>
        <dbReference type="ARBA" id="ARBA00023022"/>
    </source>
</evidence>
<evidence type="ECO:0000256" key="3">
    <source>
        <dbReference type="ARBA" id="ARBA00007371"/>
    </source>
</evidence>
<feature type="signal peptide" evidence="10">
    <location>
        <begin position="1"/>
        <end position="22"/>
    </location>
</feature>
<dbReference type="InParanoid" id="A0A1S3EP07"/>
<protein>
    <recommendedName>
        <fullName evidence="10">Beta-defensin</fullName>
    </recommendedName>
</protein>
<keyword evidence="5 10" id="KW-0929">Antimicrobial</keyword>
<dbReference type="KEGG" id="dord:105981473"/>
<comment type="subcellular location">
    <subcellularLocation>
        <location evidence="2 10">Secreted</location>
    </subcellularLocation>
</comment>
<gene>
    <name evidence="13" type="primary">Defb123</name>
</gene>
<evidence type="ECO:0000259" key="11">
    <source>
        <dbReference type="Pfam" id="PF13841"/>
    </source>
</evidence>
<proteinExistence type="inferred from homology"/>
<dbReference type="GO" id="GO:0005576">
    <property type="term" value="C:extracellular region"/>
    <property type="evidence" value="ECO:0007669"/>
    <property type="project" value="UniProtKB-SubCell"/>
</dbReference>
<evidence type="ECO:0000256" key="6">
    <source>
        <dbReference type="ARBA" id="ARBA00022729"/>
    </source>
</evidence>
<evidence type="ECO:0000256" key="5">
    <source>
        <dbReference type="ARBA" id="ARBA00022529"/>
    </source>
</evidence>
<evidence type="ECO:0000256" key="2">
    <source>
        <dbReference type="ARBA" id="ARBA00004613"/>
    </source>
</evidence>
<dbReference type="GeneID" id="105981473"/>
<feature type="domain" description="Beta-defensin" evidence="11">
    <location>
        <begin position="24"/>
        <end position="53"/>
    </location>
</feature>
<keyword evidence="7 10" id="KW-0211">Defensin</keyword>
<evidence type="ECO:0000256" key="10">
    <source>
        <dbReference type="RuleBase" id="RU231113"/>
    </source>
</evidence>
<evidence type="ECO:0000256" key="7">
    <source>
        <dbReference type="ARBA" id="ARBA00022940"/>
    </source>
</evidence>
<dbReference type="GO" id="GO:0045087">
    <property type="term" value="P:innate immune response"/>
    <property type="evidence" value="ECO:0007669"/>
    <property type="project" value="InterPro"/>
</dbReference>